<dbReference type="EMBL" id="JARJCW010000106">
    <property type="protein sequence ID" value="KAJ7193642.1"/>
    <property type="molecule type" value="Genomic_DNA"/>
</dbReference>
<organism evidence="3 4">
    <name type="scientific">Mycena pura</name>
    <dbReference type="NCBI Taxonomy" id="153505"/>
    <lineage>
        <taxon>Eukaryota</taxon>
        <taxon>Fungi</taxon>
        <taxon>Dikarya</taxon>
        <taxon>Basidiomycota</taxon>
        <taxon>Agaricomycotina</taxon>
        <taxon>Agaricomycetes</taxon>
        <taxon>Agaricomycetidae</taxon>
        <taxon>Agaricales</taxon>
        <taxon>Marasmiineae</taxon>
        <taxon>Mycenaceae</taxon>
        <taxon>Mycena</taxon>
    </lineage>
</organism>
<feature type="region of interest" description="Disordered" evidence="1">
    <location>
        <begin position="206"/>
        <end position="270"/>
    </location>
</feature>
<keyword evidence="2" id="KW-0732">Signal</keyword>
<evidence type="ECO:0000256" key="2">
    <source>
        <dbReference type="SAM" id="SignalP"/>
    </source>
</evidence>
<protein>
    <submittedName>
        <fullName evidence="3">Uncharacterized protein</fullName>
    </submittedName>
</protein>
<feature type="compositionally biased region" description="Pro residues" evidence="1">
    <location>
        <begin position="223"/>
        <end position="237"/>
    </location>
</feature>
<accession>A0AAD6USH9</accession>
<dbReference type="Proteomes" id="UP001219525">
    <property type="component" value="Unassembled WGS sequence"/>
</dbReference>
<evidence type="ECO:0000256" key="1">
    <source>
        <dbReference type="SAM" id="MobiDB-lite"/>
    </source>
</evidence>
<evidence type="ECO:0000313" key="4">
    <source>
        <dbReference type="Proteomes" id="UP001219525"/>
    </source>
</evidence>
<evidence type="ECO:0000313" key="3">
    <source>
        <dbReference type="EMBL" id="KAJ7193642.1"/>
    </source>
</evidence>
<sequence length="305" mass="33536">MCVSRSFRCSTLLTLSTIHVWMTCAKELHSASIAPMSSLMNPGKRQALRCAGMTGKCTAADTAIRAARTRPPVHAKTRQCDETQDAAAMATTCCGRQVYSDRRYPPALFIWLASIPCRPTGLKFADALPNIQGGLDLFCLAHGVSKTCQNHAQQFCKRRGFEIQFCAPTSTAIPTNFVHVYPTVALRRTPDNRWETCFGFRRRTAAGGAGTQRGSSGEERPPQAEPEPYPDMYPLPDGPNGAMSGHRQTRQHPTALLPPSSHLPDSNQRCGHSVVPALRPGLKLCLFANKMYSHTKYPQCCRKES</sequence>
<name>A0AAD6USH9_9AGAR</name>
<feature type="chain" id="PRO_5042081026" evidence="2">
    <location>
        <begin position="26"/>
        <end position="305"/>
    </location>
</feature>
<dbReference type="AlphaFoldDB" id="A0AAD6USH9"/>
<keyword evidence="4" id="KW-1185">Reference proteome</keyword>
<gene>
    <name evidence="3" type="ORF">GGX14DRAFT_405376</name>
</gene>
<proteinExistence type="predicted"/>
<comment type="caution">
    <text evidence="3">The sequence shown here is derived from an EMBL/GenBank/DDBJ whole genome shotgun (WGS) entry which is preliminary data.</text>
</comment>
<feature type="signal peptide" evidence="2">
    <location>
        <begin position="1"/>
        <end position="25"/>
    </location>
</feature>
<reference evidence="3" key="1">
    <citation type="submission" date="2023-03" db="EMBL/GenBank/DDBJ databases">
        <title>Massive genome expansion in bonnet fungi (Mycena s.s.) driven by repeated elements and novel gene families across ecological guilds.</title>
        <authorList>
            <consortium name="Lawrence Berkeley National Laboratory"/>
            <person name="Harder C.B."/>
            <person name="Miyauchi S."/>
            <person name="Viragh M."/>
            <person name="Kuo A."/>
            <person name="Thoen E."/>
            <person name="Andreopoulos B."/>
            <person name="Lu D."/>
            <person name="Skrede I."/>
            <person name="Drula E."/>
            <person name="Henrissat B."/>
            <person name="Morin E."/>
            <person name="Kohler A."/>
            <person name="Barry K."/>
            <person name="LaButti K."/>
            <person name="Morin E."/>
            <person name="Salamov A."/>
            <person name="Lipzen A."/>
            <person name="Mereny Z."/>
            <person name="Hegedus B."/>
            <person name="Baldrian P."/>
            <person name="Stursova M."/>
            <person name="Weitz H."/>
            <person name="Taylor A."/>
            <person name="Grigoriev I.V."/>
            <person name="Nagy L.G."/>
            <person name="Martin F."/>
            <person name="Kauserud H."/>
        </authorList>
    </citation>
    <scope>NUCLEOTIDE SEQUENCE</scope>
    <source>
        <strain evidence="3">9144</strain>
    </source>
</reference>